<feature type="domain" description="Ras-GEF" evidence="3">
    <location>
        <begin position="576"/>
        <end position="680"/>
    </location>
</feature>
<evidence type="ECO:0000256" key="1">
    <source>
        <dbReference type="ARBA" id="ARBA00022658"/>
    </source>
</evidence>
<protein>
    <submittedName>
        <fullName evidence="5">Uncharacterized protein</fullName>
    </submittedName>
</protein>
<dbReference type="InterPro" id="IPR023578">
    <property type="entry name" value="Ras_GEF_dom_sf"/>
</dbReference>
<dbReference type="Pfam" id="PF00618">
    <property type="entry name" value="RasGEF_N"/>
    <property type="match status" value="1"/>
</dbReference>
<dbReference type="InterPro" id="IPR008937">
    <property type="entry name" value="Ras-like_GEF"/>
</dbReference>
<dbReference type="PANTHER" id="PTHR23113">
    <property type="entry name" value="GUANINE NUCLEOTIDE EXCHANGE FACTOR"/>
    <property type="match status" value="1"/>
</dbReference>
<reference evidence="5" key="1">
    <citation type="submission" date="2020-05" db="EMBL/GenBank/DDBJ databases">
        <title>Phylogenomic resolution of chytrid fungi.</title>
        <authorList>
            <person name="Stajich J.E."/>
            <person name="Amses K."/>
            <person name="Simmons R."/>
            <person name="Seto K."/>
            <person name="Myers J."/>
            <person name="Bonds A."/>
            <person name="Quandt C.A."/>
            <person name="Barry K."/>
            <person name="Liu P."/>
            <person name="Grigoriev I."/>
            <person name="Longcore J.E."/>
            <person name="James T.Y."/>
        </authorList>
    </citation>
    <scope>NUCLEOTIDE SEQUENCE</scope>
    <source>
        <strain evidence="5">JEL0513</strain>
    </source>
</reference>
<keyword evidence="6" id="KW-1185">Reference proteome</keyword>
<name>A0AAD5SUA7_9FUNG</name>
<organism evidence="5 6">
    <name type="scientific">Physocladia obscura</name>
    <dbReference type="NCBI Taxonomy" id="109957"/>
    <lineage>
        <taxon>Eukaryota</taxon>
        <taxon>Fungi</taxon>
        <taxon>Fungi incertae sedis</taxon>
        <taxon>Chytridiomycota</taxon>
        <taxon>Chytridiomycota incertae sedis</taxon>
        <taxon>Chytridiomycetes</taxon>
        <taxon>Chytridiales</taxon>
        <taxon>Chytriomycetaceae</taxon>
        <taxon>Physocladia</taxon>
    </lineage>
</organism>
<dbReference type="InterPro" id="IPR000651">
    <property type="entry name" value="Ras-like_Gua-exchang_fac_N"/>
</dbReference>
<dbReference type="PROSITE" id="PS50009">
    <property type="entry name" value="RASGEF_CAT"/>
    <property type="match status" value="1"/>
</dbReference>
<comment type="caution">
    <text evidence="5">The sequence shown here is derived from an EMBL/GenBank/DDBJ whole genome shotgun (WGS) entry which is preliminary data.</text>
</comment>
<evidence type="ECO:0000256" key="2">
    <source>
        <dbReference type="PROSITE-ProRule" id="PRU00168"/>
    </source>
</evidence>
<evidence type="ECO:0000259" key="3">
    <source>
        <dbReference type="PROSITE" id="PS50009"/>
    </source>
</evidence>
<accession>A0AAD5SUA7</accession>
<dbReference type="AlphaFoldDB" id="A0AAD5SUA7"/>
<feature type="domain" description="N-terminal Ras-GEF" evidence="4">
    <location>
        <begin position="229"/>
        <end position="396"/>
    </location>
</feature>
<dbReference type="GO" id="GO:0005886">
    <property type="term" value="C:plasma membrane"/>
    <property type="evidence" value="ECO:0007669"/>
    <property type="project" value="TreeGrafter"/>
</dbReference>
<evidence type="ECO:0000259" key="4">
    <source>
        <dbReference type="PROSITE" id="PS50212"/>
    </source>
</evidence>
<dbReference type="PANTHER" id="PTHR23113:SF368">
    <property type="entry name" value="CELL DIVISION CONTROL PROTEIN 25"/>
    <property type="match status" value="1"/>
</dbReference>
<dbReference type="InterPro" id="IPR001895">
    <property type="entry name" value="RASGEF_cat_dom"/>
</dbReference>
<gene>
    <name evidence="5" type="ORF">HK100_003370</name>
</gene>
<dbReference type="PROSITE" id="PS50212">
    <property type="entry name" value="RASGEF_NTER"/>
    <property type="match status" value="1"/>
</dbReference>
<dbReference type="GO" id="GO:0005085">
    <property type="term" value="F:guanyl-nucleotide exchange factor activity"/>
    <property type="evidence" value="ECO:0007669"/>
    <property type="project" value="UniProtKB-KW"/>
</dbReference>
<dbReference type="Gene3D" id="1.20.870.10">
    <property type="entry name" value="Son of sevenless (SoS) protein Chain: S domain 1"/>
    <property type="match status" value="1"/>
</dbReference>
<dbReference type="Proteomes" id="UP001211907">
    <property type="component" value="Unassembled WGS sequence"/>
</dbReference>
<keyword evidence="1 2" id="KW-0344">Guanine-nucleotide releasing factor</keyword>
<dbReference type="Pfam" id="PF00617">
    <property type="entry name" value="RasGEF"/>
    <property type="match status" value="1"/>
</dbReference>
<dbReference type="Gene3D" id="1.10.840.10">
    <property type="entry name" value="Ras guanine-nucleotide exchange factors catalytic domain"/>
    <property type="match status" value="1"/>
</dbReference>
<dbReference type="GO" id="GO:0007265">
    <property type="term" value="P:Ras protein signal transduction"/>
    <property type="evidence" value="ECO:0007669"/>
    <property type="project" value="TreeGrafter"/>
</dbReference>
<dbReference type="InterPro" id="IPR036964">
    <property type="entry name" value="RASGEF_cat_dom_sf"/>
</dbReference>
<sequence length="680" mass="76185">MESERQFSSQKTPILRLSPDYHRKLSLNDPSITDSNETISLTTKLFSDTQSQGASDESHSFPNENIGDIPTEYYVSENPTPHATSLNQSFSSIFIAKEASISTSPSFSNLEFALQEKEEDTSVLSFSGSNNPVKASSSFIPTIFTASPDLRFCNSIRQKQLGTETIVLGPFGVNIDVYQAIKSELDATLFSLLNFCVPGHLDYDEYGDLSGIYDIEAVDSLPLVLRFEGDGSIGAGDLKSLVLNLWADFSSSDGDDGGVRRVKYGTDFLLTFRYFTDGFDVARLLMRNYLDIGRWSIADETVKTIPATYLNYLDTFSIEKQSDSEYCSKSEWSNFLQLRILNFFKKWIESHPADFARDDHLFNLTATFLNKHVKQENTGNKSKFAVVISSSLQERVKEYLGSKNTIIPQLPSLAPAKFGTFFLPSPNLRSPQISPRTLTLFSGSLLSKFRNNSVEFLQQTSATISAIGISGSENLTAALGRRFSSISSTPSNVQVYRNSTVSSTPTSRPGTPLISNALGNLKSRIHSRTTSARKIQPIPITKIYENTVLVESEDSFTQQQQQQQQQKKNSLFIDFDPEIFAQQLTFLEYEYFRRIPIAEFYAQSWTKKKNDSSPLVSFVDWFNRVAYGVATEVVKQKSIRDRVETVKRFILVGNKCVKLRNYNATFEVVAGLNLAAVSRL</sequence>
<feature type="non-terminal residue" evidence="5">
    <location>
        <position position="680"/>
    </location>
</feature>
<dbReference type="EMBL" id="JADGJH010001835">
    <property type="protein sequence ID" value="KAJ3108993.1"/>
    <property type="molecule type" value="Genomic_DNA"/>
</dbReference>
<proteinExistence type="predicted"/>
<evidence type="ECO:0000313" key="5">
    <source>
        <dbReference type="EMBL" id="KAJ3108993.1"/>
    </source>
</evidence>
<dbReference type="SUPFAM" id="SSF48366">
    <property type="entry name" value="Ras GEF"/>
    <property type="match status" value="1"/>
</dbReference>
<evidence type="ECO:0000313" key="6">
    <source>
        <dbReference type="Proteomes" id="UP001211907"/>
    </source>
</evidence>